<protein>
    <recommendedName>
        <fullName evidence="1">Glycosyltransferase 2-like domain-containing protein</fullName>
    </recommendedName>
</protein>
<name>A0A255Z6U0_9PROT</name>
<evidence type="ECO:0000313" key="2">
    <source>
        <dbReference type="EMBL" id="OYQ37141.1"/>
    </source>
</evidence>
<dbReference type="SUPFAM" id="SSF53448">
    <property type="entry name" value="Nucleotide-diphospho-sugar transferases"/>
    <property type="match status" value="1"/>
</dbReference>
<feature type="domain" description="Glycosyltransferase 2-like" evidence="1">
    <location>
        <begin position="174"/>
        <end position="293"/>
    </location>
</feature>
<evidence type="ECO:0000259" key="1">
    <source>
        <dbReference type="Pfam" id="PF00535"/>
    </source>
</evidence>
<proteinExistence type="predicted"/>
<dbReference type="OrthoDB" id="7308086at2"/>
<evidence type="ECO:0000313" key="3">
    <source>
        <dbReference type="Proteomes" id="UP000216998"/>
    </source>
</evidence>
<dbReference type="InterPro" id="IPR001173">
    <property type="entry name" value="Glyco_trans_2-like"/>
</dbReference>
<keyword evidence="3" id="KW-1185">Reference proteome</keyword>
<dbReference type="Pfam" id="PF00535">
    <property type="entry name" value="Glycos_transf_2"/>
    <property type="match status" value="1"/>
</dbReference>
<dbReference type="EMBL" id="NOXU01000017">
    <property type="protein sequence ID" value="OYQ37141.1"/>
    <property type="molecule type" value="Genomic_DNA"/>
</dbReference>
<dbReference type="Proteomes" id="UP000216998">
    <property type="component" value="Unassembled WGS sequence"/>
</dbReference>
<accession>A0A255Z6U0</accession>
<dbReference type="CDD" id="cd00761">
    <property type="entry name" value="Glyco_tranf_GTA_type"/>
    <property type="match status" value="1"/>
</dbReference>
<gene>
    <name evidence="2" type="ORF">CHU95_01995</name>
</gene>
<sequence>MAAWRAMGCEEPASGAAERTVSVPRFALFNPAGLPVPAGWTGPVCALSRHLTDLAPDLVIAADAALGKRTGHPWLGWLRDDPEALRRDRRRLDCTLSHDGFIVEDAAQTRFLTDILAATDRTPHILPRADLTPDRLGALLAEIRATSGFLPATGPAADAPSVDYIVRVGGRDIAFIRRCLDSLAAQTVPGIGVILVRYAPVPGLEAEMARQRPRLRRLDLIDMPRPTTRSTCLWAGLRQVDADLFGMLDDDDALHVNHVASLAPLALSGAVAISGSVQVWDDAAGPYPPADPGFEHRAFHVLPAPDRAALLDWNLAIHSSAFLAPASLLPCIGPDPALDITEDTYLLRRLVRMAPFAASWRVTTDFHWRQGEGDNTAFRGDFRAETRTRIDDRERLDPVIAALRATGGEDLPLAPAWGQRAERPDLPSLTRPADFNALPANRPLYVYGSGRGGRIILGELSKHAHLSVTALLDSQATGTAFGLPLRHPADLPADHLRDGLFIIASEHLAAMTATLRTAGAVHILDATPHIRLYTALPA</sequence>
<organism evidence="2 3">
    <name type="scientific">Niveispirillum lacus</name>
    <dbReference type="NCBI Taxonomy" id="1981099"/>
    <lineage>
        <taxon>Bacteria</taxon>
        <taxon>Pseudomonadati</taxon>
        <taxon>Pseudomonadota</taxon>
        <taxon>Alphaproteobacteria</taxon>
        <taxon>Rhodospirillales</taxon>
        <taxon>Azospirillaceae</taxon>
        <taxon>Niveispirillum</taxon>
    </lineage>
</organism>
<dbReference type="Gene3D" id="3.90.550.10">
    <property type="entry name" value="Spore Coat Polysaccharide Biosynthesis Protein SpsA, Chain A"/>
    <property type="match status" value="1"/>
</dbReference>
<comment type="caution">
    <text evidence="2">The sequence shown here is derived from an EMBL/GenBank/DDBJ whole genome shotgun (WGS) entry which is preliminary data.</text>
</comment>
<dbReference type="InterPro" id="IPR029044">
    <property type="entry name" value="Nucleotide-diphossugar_trans"/>
</dbReference>
<reference evidence="2 3" key="1">
    <citation type="submission" date="2017-07" db="EMBL/GenBank/DDBJ databases">
        <title>Niveispirillum cyanobacteriorum sp. nov., isolated from cyanobacterial aggregates in a eutrophic lake.</title>
        <authorList>
            <person name="Cai H."/>
        </authorList>
    </citation>
    <scope>NUCLEOTIDE SEQUENCE [LARGE SCALE GENOMIC DNA]</scope>
    <source>
        <strain evidence="3">TH1-14</strain>
    </source>
</reference>
<dbReference type="AlphaFoldDB" id="A0A255Z6U0"/>